<accession>U5EYE9</accession>
<dbReference type="GO" id="GO:0016740">
    <property type="term" value="F:transferase activity"/>
    <property type="evidence" value="ECO:0007669"/>
    <property type="project" value="UniProtKB-KW"/>
</dbReference>
<organism evidence="1">
    <name type="scientific">Corethrella appendiculata</name>
    <dbReference type="NCBI Taxonomy" id="1370023"/>
    <lineage>
        <taxon>Eukaryota</taxon>
        <taxon>Metazoa</taxon>
        <taxon>Ecdysozoa</taxon>
        <taxon>Arthropoda</taxon>
        <taxon>Hexapoda</taxon>
        <taxon>Insecta</taxon>
        <taxon>Pterygota</taxon>
        <taxon>Neoptera</taxon>
        <taxon>Endopterygota</taxon>
        <taxon>Diptera</taxon>
        <taxon>Nematocera</taxon>
        <taxon>Culicoidea</taxon>
        <taxon>Chaoboridae</taxon>
        <taxon>Corethrella</taxon>
    </lineage>
</organism>
<dbReference type="Gene3D" id="1.25.10.10">
    <property type="entry name" value="Leucine-rich Repeat Variant"/>
    <property type="match status" value="1"/>
</dbReference>
<dbReference type="Gene3D" id="3.30.200.20">
    <property type="entry name" value="Phosphorylase Kinase, domain 1"/>
    <property type="match status" value="1"/>
</dbReference>
<proteinExistence type="evidence at transcript level"/>
<dbReference type="SUPFAM" id="SSF56112">
    <property type="entry name" value="Protein kinase-like (PK-like)"/>
    <property type="match status" value="1"/>
</dbReference>
<dbReference type="InterPro" id="IPR016024">
    <property type="entry name" value="ARM-type_fold"/>
</dbReference>
<dbReference type="PANTHER" id="PTHR12984:SF15">
    <property type="entry name" value="PROTEIN-ASSOCIATING WITH THE CARBOXYL-TERMINAL DOMAIN OF EZRIN"/>
    <property type="match status" value="1"/>
</dbReference>
<dbReference type="Gene3D" id="1.10.510.10">
    <property type="entry name" value="Transferase(Phosphotransferase) domain 1"/>
    <property type="match status" value="1"/>
</dbReference>
<evidence type="ECO:0000313" key="1">
    <source>
        <dbReference type="EMBL" id="JAB59469.1"/>
    </source>
</evidence>
<reference evidence="1" key="1">
    <citation type="journal article" date="2014" name="Insect Biochem. Mol. Biol.">
        <title>An insight into the sialome of the frog biting fly, Corethrella appendiculata.</title>
        <authorList>
            <person name="Ribeiro J.M.C."/>
            <person name="Chagas A.C."/>
            <person name="Pham V.M."/>
            <person name="Lounibos L.P."/>
            <person name="Calvo E."/>
        </authorList>
    </citation>
    <scope>NUCLEOTIDE SEQUENCE</scope>
    <source>
        <tissue evidence="1">Salivary glands</tissue>
    </source>
</reference>
<keyword evidence="1" id="KW-0808">Transferase</keyword>
<sequence>MGNENSQLKGLEINRKSIEITDFWSLYDGQVLNNQQRLLSIFQGQVGTEQFLNQNPLERKIKNLKIYRHPNILRYIASWNKNSLKMLATERCKPLSNVLNTLGEIQLCLGLRNILCGLIFLVEQAEVRHLNICISSIYVTDDNTWKLAGFEHLWKKEDFSISLLDKSRSHRYINSIDPNEVKNNGKNIEVYSFAVFCEEVLHNKTEKHIPSVDEFKTYCATHMKHNDPEMRPKLSAILLHPFFNHDFITIHSFLSELPLKNPQTKQEFFTGLIDRLRNFDEKIVGSQLSTLLLSRIVLLDTTAQLLVTPFVLKPKTDDIVPGLLSPKNFVSFIIPKLKQVFCVHDAQIRLILLEYFSQYVDYFTEEDLKEHILPQLLLGIKDTNDVLVAKTLLCLADLVPILGSAIVIGGKRTKLFSDGRPQGVPENSCQWIEARSITPVINSVDFLSSSPDHIDFSASYTSLNQNNFNFMPERLSPEGEDILQHTNSDVDIEVDEWSDWENELTTEQQITQSTDNNNLNRILLETSEAIATNQTNFYTNNDNELEDKFLSKLTITDTQSSNDSVTALKSKSSDLTSSCSSNKRHSNEFFEENIETLDIKTQTFKVLEQKQDEEVDFFKDMEPIIKKANILLIDKDIKKDDSDNDRSNINARDNFLVENEPNPIVKIDSSRFELKVMDEDENGWNDECNDW</sequence>
<dbReference type="InterPro" id="IPR011009">
    <property type="entry name" value="Kinase-like_dom_sf"/>
</dbReference>
<protein>
    <submittedName>
        <fullName evidence="1">Putative transferase transferring phosphorus-containing groups</fullName>
    </submittedName>
</protein>
<dbReference type="PANTHER" id="PTHR12984">
    <property type="entry name" value="SCY1-RELATED S/T PROTEIN KINASE-LIKE"/>
    <property type="match status" value="1"/>
</dbReference>
<name>U5EYE9_9DIPT</name>
<dbReference type="AlphaFoldDB" id="U5EYE9"/>
<dbReference type="SUPFAM" id="SSF48371">
    <property type="entry name" value="ARM repeat"/>
    <property type="match status" value="1"/>
</dbReference>
<dbReference type="EMBL" id="GANO01000402">
    <property type="protein sequence ID" value="JAB59469.1"/>
    <property type="molecule type" value="mRNA"/>
</dbReference>
<dbReference type="InterPro" id="IPR051177">
    <property type="entry name" value="CIK-Related_Protein"/>
</dbReference>
<dbReference type="InterPro" id="IPR011989">
    <property type="entry name" value="ARM-like"/>
</dbReference>